<proteinExistence type="predicted"/>
<evidence type="ECO:0000259" key="1">
    <source>
        <dbReference type="Pfam" id="PF13843"/>
    </source>
</evidence>
<organism evidence="2 3">
    <name type="scientific">Euphydryas editha</name>
    <name type="common">Edith's checkerspot</name>
    <dbReference type="NCBI Taxonomy" id="104508"/>
    <lineage>
        <taxon>Eukaryota</taxon>
        <taxon>Metazoa</taxon>
        <taxon>Ecdysozoa</taxon>
        <taxon>Arthropoda</taxon>
        <taxon>Hexapoda</taxon>
        <taxon>Insecta</taxon>
        <taxon>Pterygota</taxon>
        <taxon>Neoptera</taxon>
        <taxon>Endopterygota</taxon>
        <taxon>Lepidoptera</taxon>
        <taxon>Glossata</taxon>
        <taxon>Ditrysia</taxon>
        <taxon>Papilionoidea</taxon>
        <taxon>Nymphalidae</taxon>
        <taxon>Nymphalinae</taxon>
        <taxon>Euphydryas</taxon>
    </lineage>
</organism>
<dbReference type="InterPro" id="IPR029526">
    <property type="entry name" value="PGBD"/>
</dbReference>
<comment type="caution">
    <text evidence="2">The sequence shown here is derived from an EMBL/GenBank/DDBJ whole genome shotgun (WGS) entry which is preliminary data.</text>
</comment>
<dbReference type="Pfam" id="PF13843">
    <property type="entry name" value="DDE_Tnp_1_7"/>
    <property type="match status" value="1"/>
</dbReference>
<dbReference type="AlphaFoldDB" id="A0AAU9UQ19"/>
<protein>
    <recommendedName>
        <fullName evidence="1">PiggyBac transposable element-derived protein domain-containing protein</fullName>
    </recommendedName>
</protein>
<accession>A0AAU9UQ19</accession>
<gene>
    <name evidence="2" type="ORF">EEDITHA_LOCUS16035</name>
</gene>
<dbReference type="PANTHER" id="PTHR46599:SF6">
    <property type="entry name" value="DUAL SPECIFICITY PHOSPHATASE 26"/>
    <property type="match status" value="1"/>
</dbReference>
<feature type="domain" description="PiggyBac transposable element-derived protein" evidence="1">
    <location>
        <begin position="1"/>
        <end position="217"/>
    </location>
</feature>
<evidence type="ECO:0000313" key="3">
    <source>
        <dbReference type="Proteomes" id="UP001153954"/>
    </source>
</evidence>
<keyword evidence="3" id="KW-1185">Reference proteome</keyword>
<reference evidence="2" key="1">
    <citation type="submission" date="2022-03" db="EMBL/GenBank/DDBJ databases">
        <authorList>
            <person name="Tunstrom K."/>
        </authorList>
    </citation>
    <scope>NUCLEOTIDE SEQUENCE</scope>
</reference>
<evidence type="ECO:0000313" key="2">
    <source>
        <dbReference type="EMBL" id="CAH2101262.1"/>
    </source>
</evidence>
<sequence>MSHNRFLLLMRTIRFDDINSRSERSKYDNIAPTRELFESFIAKCRANYQVGENVTIDEMLESFRERCKFRMYIANKPVKYGIKVYALCDSKNFYTSILEIYPGKQPNGAHKYDNTASAVGKRLSQDTLNTGRTITADNYFTSIPLADEMTLRKNNREIPPFFLDIKQRPKPSSIFGFHKSKVLVSYVQNKKNKKNVLMISTLHNDDQIDPTTRTNAKPEIITFL</sequence>
<dbReference type="EMBL" id="CAKOGL010000023">
    <property type="protein sequence ID" value="CAH2101262.1"/>
    <property type="molecule type" value="Genomic_DNA"/>
</dbReference>
<dbReference type="PANTHER" id="PTHR46599">
    <property type="entry name" value="PIGGYBAC TRANSPOSABLE ELEMENT-DERIVED PROTEIN 4"/>
    <property type="match status" value="1"/>
</dbReference>
<dbReference type="Proteomes" id="UP001153954">
    <property type="component" value="Unassembled WGS sequence"/>
</dbReference>
<name>A0AAU9UQ19_EUPED</name>